<sequence>MTATVLRLTLWVFGMTLAGSISASAIAGAAAAEPATTRVVTLTYLKSAPGRLAQLERFVRANWFAMDAIAVRQGLFLDYRWFDTGSEDGAWNAIVMVTYRDEKGFEGVAPRWAPIQSAHRTVLPDGFAFAQLGRVVENRNLIEHGPFPSRLAVSAQEDQP</sequence>
<organism evidence="2 3">
    <name type="scientific">Sandarakinorhabdus cyanobacteriorum</name>
    <dbReference type="NCBI Taxonomy" id="1981098"/>
    <lineage>
        <taxon>Bacteria</taxon>
        <taxon>Pseudomonadati</taxon>
        <taxon>Pseudomonadota</taxon>
        <taxon>Alphaproteobacteria</taxon>
        <taxon>Sphingomonadales</taxon>
        <taxon>Sphingosinicellaceae</taxon>
        <taxon>Sandarakinorhabdus</taxon>
    </lineage>
</organism>
<reference evidence="2 3" key="1">
    <citation type="submission" date="2017-07" db="EMBL/GenBank/DDBJ databases">
        <title>Sandarakinorhabdus cyanobacteriorum sp. nov., a novel bacterium isolated from cyanobacterial aggregates in a eutrophic lake.</title>
        <authorList>
            <person name="Cai H."/>
        </authorList>
    </citation>
    <scope>NUCLEOTIDE SEQUENCE [LARGE SCALE GENOMIC DNA]</scope>
    <source>
        <strain evidence="2 3">TH057</strain>
    </source>
</reference>
<dbReference type="EMBL" id="NOXT01000017">
    <property type="protein sequence ID" value="OYQ37874.1"/>
    <property type="molecule type" value="Genomic_DNA"/>
</dbReference>
<dbReference type="Proteomes" id="UP000216991">
    <property type="component" value="Unassembled WGS sequence"/>
</dbReference>
<keyword evidence="3" id="KW-1185">Reference proteome</keyword>
<evidence type="ECO:0000313" key="3">
    <source>
        <dbReference type="Proteomes" id="UP000216991"/>
    </source>
</evidence>
<name>A0A255ZAF5_9SPHN</name>
<feature type="signal peptide" evidence="1">
    <location>
        <begin position="1"/>
        <end position="23"/>
    </location>
</feature>
<dbReference type="AlphaFoldDB" id="A0A255ZAF5"/>
<evidence type="ECO:0008006" key="4">
    <source>
        <dbReference type="Google" id="ProtNLM"/>
    </source>
</evidence>
<gene>
    <name evidence="2" type="ORF">CHU93_00295</name>
</gene>
<evidence type="ECO:0000256" key="1">
    <source>
        <dbReference type="SAM" id="SignalP"/>
    </source>
</evidence>
<accession>A0A255ZAF5</accession>
<evidence type="ECO:0000313" key="2">
    <source>
        <dbReference type="EMBL" id="OYQ37874.1"/>
    </source>
</evidence>
<comment type="caution">
    <text evidence="2">The sequence shown here is derived from an EMBL/GenBank/DDBJ whole genome shotgun (WGS) entry which is preliminary data.</text>
</comment>
<dbReference type="OrthoDB" id="7391556at2"/>
<keyword evidence="1" id="KW-0732">Signal</keyword>
<feature type="chain" id="PRO_5013259672" description="NIPSNAP domain-containing protein" evidence="1">
    <location>
        <begin position="24"/>
        <end position="160"/>
    </location>
</feature>
<proteinExistence type="predicted"/>
<dbReference type="RefSeq" id="WP_094472234.1">
    <property type="nucleotide sequence ID" value="NZ_NOXT01000017.1"/>
</dbReference>
<protein>
    <recommendedName>
        <fullName evidence="4">NIPSNAP domain-containing protein</fullName>
    </recommendedName>
</protein>